<dbReference type="Pfam" id="PF00892">
    <property type="entry name" value="EamA"/>
    <property type="match status" value="2"/>
</dbReference>
<keyword evidence="3" id="KW-1003">Cell membrane</keyword>
<dbReference type="EMBL" id="JRXF01000007">
    <property type="protein sequence ID" value="KOC94290.1"/>
    <property type="molecule type" value="Genomic_DNA"/>
</dbReference>
<name>A0A0L7T6B2_9GAMM</name>
<dbReference type="PATRIC" id="fig|1560201.3.peg.1502"/>
<proteinExistence type="inferred from homology"/>
<feature type="transmembrane region" description="Helical" evidence="7">
    <location>
        <begin position="215"/>
        <end position="236"/>
    </location>
</feature>
<feature type="transmembrane region" description="Helical" evidence="7">
    <location>
        <begin position="269"/>
        <end position="287"/>
    </location>
</feature>
<evidence type="ECO:0000256" key="7">
    <source>
        <dbReference type="SAM" id="Phobius"/>
    </source>
</evidence>
<dbReference type="SUPFAM" id="SSF103481">
    <property type="entry name" value="Multidrug resistance efflux transporter EmrE"/>
    <property type="match status" value="2"/>
</dbReference>
<dbReference type="AlphaFoldDB" id="A0A0L7T6B2"/>
<evidence type="ECO:0000259" key="8">
    <source>
        <dbReference type="Pfam" id="PF00892"/>
    </source>
</evidence>
<evidence type="ECO:0000256" key="3">
    <source>
        <dbReference type="ARBA" id="ARBA00022475"/>
    </source>
</evidence>
<gene>
    <name evidence="9" type="ORF">NG42_07050</name>
    <name evidence="10" type="ORF">NG43_06125</name>
</gene>
<feature type="transmembrane region" description="Helical" evidence="7">
    <location>
        <begin position="130"/>
        <end position="149"/>
    </location>
</feature>
<comment type="similarity">
    <text evidence="2">Belongs to the EamA transporter family.</text>
</comment>
<evidence type="ECO:0000256" key="6">
    <source>
        <dbReference type="ARBA" id="ARBA00023136"/>
    </source>
</evidence>
<dbReference type="PANTHER" id="PTHR22911:SF6">
    <property type="entry name" value="SOLUTE CARRIER FAMILY 35 MEMBER G1"/>
    <property type="match status" value="1"/>
</dbReference>
<evidence type="ECO:0000313" key="9">
    <source>
        <dbReference type="EMBL" id="KOC90927.1"/>
    </source>
</evidence>
<dbReference type="PROSITE" id="PS51257">
    <property type="entry name" value="PROKAR_LIPOPROTEIN"/>
    <property type="match status" value="1"/>
</dbReference>
<evidence type="ECO:0000256" key="5">
    <source>
        <dbReference type="ARBA" id="ARBA00022989"/>
    </source>
</evidence>
<dbReference type="PANTHER" id="PTHR22911">
    <property type="entry name" value="ACYL-MALONYL CONDENSING ENZYME-RELATED"/>
    <property type="match status" value="1"/>
</dbReference>
<keyword evidence="5 7" id="KW-1133">Transmembrane helix</keyword>
<dbReference type="OrthoDB" id="554876at2"/>
<protein>
    <recommendedName>
        <fullName evidence="8">EamA domain-containing protein</fullName>
    </recommendedName>
</protein>
<evidence type="ECO:0000313" key="10">
    <source>
        <dbReference type="EMBL" id="KOC94290.1"/>
    </source>
</evidence>
<keyword evidence="12" id="KW-1185">Reference proteome</keyword>
<feature type="domain" description="EamA" evidence="8">
    <location>
        <begin position="157"/>
        <end position="285"/>
    </location>
</feature>
<dbReference type="Proteomes" id="UP000036851">
    <property type="component" value="Unassembled WGS sequence"/>
</dbReference>
<dbReference type="STRING" id="1560201.NG42_07050"/>
<dbReference type="EMBL" id="JRXE01000008">
    <property type="protein sequence ID" value="KOC90927.1"/>
    <property type="molecule type" value="Genomic_DNA"/>
</dbReference>
<sequence length="297" mass="33149">MEDSYPKGIFQECHTAILFMIISCLSIAVMGVFVKVASVTIPPSEILFFRFFIGLLFTLPLIFRDKSFSFRVTQPAYFALRNIAGLLSMLLMFYSLKYLSVSTSVILMNTSSFFVPLFIFLIFREKTDPGVIFFTLSGFIGVYIVSLSPQKEISVFYMLVGLSAAALAALAYIGINQLSKHHSPLQIVFWFYLMCSIILPVVSGYQWVVPSWQELGLLVMVGLSGLIFQLFIARALKNKNITVVTPFIFTGVIFATVLDWLIWSDTPAPQFWLGATVIIASVSMLALRKSKQTAGGN</sequence>
<feature type="transmembrane region" description="Helical" evidence="7">
    <location>
        <begin position="243"/>
        <end position="263"/>
    </location>
</feature>
<feature type="transmembrane region" description="Helical" evidence="7">
    <location>
        <begin position="187"/>
        <end position="209"/>
    </location>
</feature>
<keyword evidence="4 7" id="KW-0812">Transmembrane</keyword>
<evidence type="ECO:0000256" key="2">
    <source>
        <dbReference type="ARBA" id="ARBA00007362"/>
    </source>
</evidence>
<dbReference type="GO" id="GO:0016020">
    <property type="term" value="C:membrane"/>
    <property type="evidence" value="ECO:0007669"/>
    <property type="project" value="UniProtKB-SubCell"/>
</dbReference>
<comment type="caution">
    <text evidence="9">The sequence shown here is derived from an EMBL/GenBank/DDBJ whole genome shotgun (WGS) entry which is preliminary data.</text>
</comment>
<feature type="transmembrane region" description="Helical" evidence="7">
    <location>
        <begin position="16"/>
        <end position="34"/>
    </location>
</feature>
<dbReference type="Proteomes" id="UP000037088">
    <property type="component" value="Unassembled WGS sequence"/>
</dbReference>
<dbReference type="InterPro" id="IPR037185">
    <property type="entry name" value="EmrE-like"/>
</dbReference>
<reference evidence="11 12" key="1">
    <citation type="journal article" date="2015" name="Int. J. Syst. Evol. Microbiol.">
        <title>Erwinia iniecta sp. nov., isolated from Russian wheat aphids (Diuraphis noxia).</title>
        <authorList>
            <person name="Campillo T."/>
            <person name="Luna E."/>
            <person name="Portier P."/>
            <person name="Fischer-Le Saux M."/>
            <person name="Lapitan N."/>
            <person name="Tisserat N.A."/>
            <person name="Leach J.E."/>
        </authorList>
    </citation>
    <scope>NUCLEOTIDE SEQUENCE [LARGE SCALE GENOMIC DNA]</scope>
    <source>
        <strain evidence="9 12">B120</strain>
        <strain evidence="10 11">B149</strain>
    </source>
</reference>
<keyword evidence="6 7" id="KW-0472">Membrane</keyword>
<evidence type="ECO:0000313" key="12">
    <source>
        <dbReference type="Proteomes" id="UP000037088"/>
    </source>
</evidence>
<evidence type="ECO:0000256" key="1">
    <source>
        <dbReference type="ARBA" id="ARBA00004651"/>
    </source>
</evidence>
<feature type="transmembrane region" description="Helical" evidence="7">
    <location>
        <begin position="101"/>
        <end position="123"/>
    </location>
</feature>
<feature type="transmembrane region" description="Helical" evidence="7">
    <location>
        <begin position="46"/>
        <end position="63"/>
    </location>
</feature>
<evidence type="ECO:0000256" key="4">
    <source>
        <dbReference type="ARBA" id="ARBA00022692"/>
    </source>
</evidence>
<feature type="domain" description="EamA" evidence="8">
    <location>
        <begin position="15"/>
        <end position="146"/>
    </location>
</feature>
<organism evidence="9 12">
    <name type="scientific">Winslowiella iniecta</name>
    <dbReference type="NCBI Taxonomy" id="1560201"/>
    <lineage>
        <taxon>Bacteria</taxon>
        <taxon>Pseudomonadati</taxon>
        <taxon>Pseudomonadota</taxon>
        <taxon>Gammaproteobacteria</taxon>
        <taxon>Enterobacterales</taxon>
        <taxon>Erwiniaceae</taxon>
        <taxon>Winslowiella</taxon>
    </lineage>
</organism>
<comment type="subcellular location">
    <subcellularLocation>
        <location evidence="1">Cell membrane</location>
        <topology evidence="1">Multi-pass membrane protein</topology>
    </subcellularLocation>
</comment>
<accession>A0A0L7T6B2</accession>
<evidence type="ECO:0000313" key="11">
    <source>
        <dbReference type="Proteomes" id="UP000036851"/>
    </source>
</evidence>
<feature type="transmembrane region" description="Helical" evidence="7">
    <location>
        <begin position="155"/>
        <end position="175"/>
    </location>
</feature>
<dbReference type="InterPro" id="IPR000620">
    <property type="entry name" value="EamA_dom"/>
</dbReference>
<dbReference type="RefSeq" id="WP_052898690.1">
    <property type="nucleotide sequence ID" value="NZ_JRXE01000008.1"/>
</dbReference>